<protein>
    <submittedName>
        <fullName evidence="2">Uncharacterized protein</fullName>
    </submittedName>
</protein>
<dbReference type="RefSeq" id="WP_129150838.1">
    <property type="nucleotide sequence ID" value="NZ_JBHSDO010000014.1"/>
</dbReference>
<feature type="transmembrane region" description="Helical" evidence="1">
    <location>
        <begin position="14"/>
        <end position="35"/>
    </location>
</feature>
<sequence length="123" mass="12967">MDGSLNDGVQVAVWVKWVFGSGATGALVSGFVLLARRLWRSDRIAAVDTLESTRSTKALGDLTVSLFEENRKLRAELDHKNAMLIAAYRDLLGQEHAAAPAAAGALDAADAAGSETGARHAHP</sequence>
<accession>A0A4Q1HJX1</accession>
<keyword evidence="1" id="KW-1133">Transmembrane helix</keyword>
<evidence type="ECO:0000256" key="1">
    <source>
        <dbReference type="SAM" id="Phobius"/>
    </source>
</evidence>
<comment type="caution">
    <text evidence="2">The sequence shown here is derived from an EMBL/GenBank/DDBJ whole genome shotgun (WGS) entry which is preliminary data.</text>
</comment>
<dbReference type="EMBL" id="PYAL01000003">
    <property type="protein sequence ID" value="RXN90406.1"/>
    <property type="molecule type" value="Genomic_DNA"/>
</dbReference>
<organism evidence="2 3">
    <name type="scientific">Achromobacter aloeverae</name>
    <dbReference type="NCBI Taxonomy" id="1750518"/>
    <lineage>
        <taxon>Bacteria</taxon>
        <taxon>Pseudomonadati</taxon>
        <taxon>Pseudomonadota</taxon>
        <taxon>Betaproteobacteria</taxon>
        <taxon>Burkholderiales</taxon>
        <taxon>Alcaligenaceae</taxon>
        <taxon>Achromobacter</taxon>
    </lineage>
</organism>
<dbReference type="AlphaFoldDB" id="A0A4Q1HJX1"/>
<name>A0A4Q1HJX1_9BURK</name>
<dbReference type="Proteomes" id="UP000290849">
    <property type="component" value="Unassembled WGS sequence"/>
</dbReference>
<keyword evidence="3" id="KW-1185">Reference proteome</keyword>
<reference evidence="2 3" key="1">
    <citation type="journal article" date="2017" name="Int. J. Syst. Evol. Microbiol.">
        <title>Achromobacter aloeverae sp. nov., isolated from the root of Aloe vera (L.) Burm.f.</title>
        <authorList>
            <person name="Kuncharoen N."/>
            <person name="Muramatsu Y."/>
            <person name="Shibata C."/>
            <person name="Kamakura Y."/>
            <person name="Nakagawa Y."/>
            <person name="Tanasupawat S."/>
        </authorList>
    </citation>
    <scope>NUCLEOTIDE SEQUENCE [LARGE SCALE GENOMIC DNA]</scope>
    <source>
        <strain evidence="2 3">AVA-1</strain>
    </source>
</reference>
<keyword evidence="1" id="KW-0812">Transmembrane</keyword>
<proteinExistence type="predicted"/>
<keyword evidence="1" id="KW-0472">Membrane</keyword>
<dbReference type="OrthoDB" id="8687529at2"/>
<evidence type="ECO:0000313" key="2">
    <source>
        <dbReference type="EMBL" id="RXN90406.1"/>
    </source>
</evidence>
<evidence type="ECO:0000313" key="3">
    <source>
        <dbReference type="Proteomes" id="UP000290849"/>
    </source>
</evidence>
<gene>
    <name evidence="2" type="ORF">C7R54_12945</name>
</gene>